<sequence>MSEHPEEAASFLDSAMEKIHEKFTGHDSSSSSDSDDEKSKKFEKSEEKSKKSEKPELSGVADSLKASVNRLFGREKPVHSLFGGGKSADVLLWRNKRVSGGVVVGATVIWLLFECLGYHLLTLICHVLIAGITIAFLWSKTATFINKQPSHIPAITVSEESFQNVASAITFEINRLFAVLHDVASGNDLKKFCMVIAGLWILSLVGSWTSFLTLFYVAFVVAHTVPVLYEKYEDQVDAFAEKAMIEIKKNYRTFDAKVLSKIPRGPLKDKKI</sequence>
<evidence type="ECO:0000313" key="9">
    <source>
        <dbReference type="EMBL" id="JAG87610.1"/>
    </source>
</evidence>
<name>A0A0C9QSD6_9CONI</name>
<feature type="transmembrane region" description="Helical" evidence="6">
    <location>
        <begin position="119"/>
        <end position="138"/>
    </location>
</feature>
<organism evidence="9">
    <name type="scientific">Wollemia nobilis</name>
    <dbReference type="NCBI Taxonomy" id="56998"/>
    <lineage>
        <taxon>Eukaryota</taxon>
        <taxon>Viridiplantae</taxon>
        <taxon>Streptophyta</taxon>
        <taxon>Embryophyta</taxon>
        <taxon>Tracheophyta</taxon>
        <taxon>Spermatophyta</taxon>
        <taxon>Pinopsida</taxon>
        <taxon>Pinidae</taxon>
        <taxon>Conifers II</taxon>
        <taxon>Araucariales</taxon>
        <taxon>Araucariaceae</taxon>
        <taxon>Wollemia</taxon>
    </lineage>
</organism>
<dbReference type="GO" id="GO:0009617">
    <property type="term" value="P:response to bacterium"/>
    <property type="evidence" value="ECO:0007669"/>
    <property type="project" value="InterPro"/>
</dbReference>
<evidence type="ECO:0000256" key="7">
    <source>
        <dbReference type="SAM" id="MobiDB-lite"/>
    </source>
</evidence>
<dbReference type="AlphaFoldDB" id="A0A0C9QSD6"/>
<keyword evidence="5 6" id="KW-0472">Membrane</keyword>
<evidence type="ECO:0000256" key="3">
    <source>
        <dbReference type="ARBA" id="ARBA00022824"/>
    </source>
</evidence>
<feature type="transmembrane region" description="Helical" evidence="6">
    <location>
        <begin position="199"/>
        <end position="222"/>
    </location>
</feature>
<reference evidence="9" key="1">
    <citation type="submission" date="2015-02" db="EMBL/GenBank/DDBJ databases">
        <title>A transcriptome of Wollemia nobilis - a relic of Gondwana.</title>
        <authorList>
            <person name="Chia J.Y."/>
            <person name="Leong Y.S."/>
            <person name="Abdul Karim S."/>
            <person name="Wan Azmi N."/>
            <person name="Hercus R."/>
            <person name="Croft L."/>
        </authorList>
    </citation>
    <scope>NUCLEOTIDE SEQUENCE</scope>
    <source>
        <strain evidence="9">MaeBrown</strain>
        <tissue evidence="9">Leaf</tissue>
    </source>
</reference>
<dbReference type="InterPro" id="IPR003388">
    <property type="entry name" value="Reticulon"/>
</dbReference>
<keyword evidence="2 6" id="KW-0812">Transmembrane</keyword>
<dbReference type="Pfam" id="PF02453">
    <property type="entry name" value="Reticulon"/>
    <property type="match status" value="1"/>
</dbReference>
<feature type="domain" description="Reticulon" evidence="8">
    <location>
        <begin position="87"/>
        <end position="272"/>
    </location>
</feature>
<dbReference type="GO" id="GO:0005789">
    <property type="term" value="C:endoplasmic reticulum membrane"/>
    <property type="evidence" value="ECO:0007669"/>
    <property type="project" value="UniProtKB-SubCell"/>
</dbReference>
<evidence type="ECO:0000256" key="6">
    <source>
        <dbReference type="RuleBase" id="RU363132"/>
    </source>
</evidence>
<comment type="subcellular location">
    <subcellularLocation>
        <location evidence="1 6">Endoplasmic reticulum membrane</location>
        <topology evidence="1 6">Multi-pass membrane protein</topology>
    </subcellularLocation>
</comment>
<keyword evidence="4 6" id="KW-1133">Transmembrane helix</keyword>
<keyword evidence="3 6" id="KW-0256">Endoplasmic reticulum</keyword>
<dbReference type="InterPro" id="IPR045064">
    <property type="entry name" value="Reticulon-like"/>
</dbReference>
<dbReference type="PANTHER" id="PTHR10994">
    <property type="entry name" value="RETICULON"/>
    <property type="match status" value="1"/>
</dbReference>
<accession>A0A0C9QSD6</accession>
<feature type="region of interest" description="Disordered" evidence="7">
    <location>
        <begin position="22"/>
        <end position="58"/>
    </location>
</feature>
<evidence type="ECO:0000256" key="5">
    <source>
        <dbReference type="ARBA" id="ARBA00023136"/>
    </source>
</evidence>
<dbReference type="EMBL" id="GCHU01011909">
    <property type="protein sequence ID" value="JAG87610.1"/>
    <property type="molecule type" value="Transcribed_RNA"/>
</dbReference>
<dbReference type="PROSITE" id="PS50845">
    <property type="entry name" value="RETICULON"/>
    <property type="match status" value="1"/>
</dbReference>
<evidence type="ECO:0000259" key="8">
    <source>
        <dbReference type="PROSITE" id="PS50845"/>
    </source>
</evidence>
<feature type="compositionally biased region" description="Basic and acidic residues" evidence="7">
    <location>
        <begin position="37"/>
        <end position="56"/>
    </location>
</feature>
<proteinExistence type="predicted"/>
<protein>
    <recommendedName>
        <fullName evidence="6">Reticulon-like protein</fullName>
    </recommendedName>
</protein>
<evidence type="ECO:0000256" key="4">
    <source>
        <dbReference type="ARBA" id="ARBA00022989"/>
    </source>
</evidence>
<evidence type="ECO:0000256" key="1">
    <source>
        <dbReference type="ARBA" id="ARBA00004477"/>
    </source>
</evidence>
<evidence type="ECO:0000256" key="2">
    <source>
        <dbReference type="ARBA" id="ARBA00022692"/>
    </source>
</evidence>
<dbReference type="PANTHER" id="PTHR10994:SF193">
    <property type="entry name" value="RETICULON-LIKE PROTEIN"/>
    <property type="match status" value="1"/>
</dbReference>